<feature type="transmembrane region" description="Helical" evidence="1">
    <location>
        <begin position="7"/>
        <end position="24"/>
    </location>
</feature>
<evidence type="ECO:0000256" key="1">
    <source>
        <dbReference type="SAM" id="Phobius"/>
    </source>
</evidence>
<keyword evidence="1" id="KW-1133">Transmembrane helix</keyword>
<keyword evidence="3" id="KW-1185">Reference proteome</keyword>
<keyword evidence="1" id="KW-0812">Transmembrane</keyword>
<dbReference type="EMBL" id="CP129013">
    <property type="protein sequence ID" value="WLR44140.1"/>
    <property type="molecule type" value="Genomic_DNA"/>
</dbReference>
<evidence type="ECO:0000313" key="2">
    <source>
        <dbReference type="EMBL" id="WLR44140.1"/>
    </source>
</evidence>
<gene>
    <name evidence="2" type="ORF">LC087_08680</name>
</gene>
<feature type="transmembrane region" description="Helical" evidence="1">
    <location>
        <begin position="44"/>
        <end position="60"/>
    </location>
</feature>
<accession>A0ABY9JXR9</accession>
<dbReference type="RefSeq" id="WP_226539225.1">
    <property type="nucleotide sequence ID" value="NZ_CP129013.1"/>
</dbReference>
<keyword evidence="1" id="KW-0472">Membrane</keyword>
<feature type="transmembrane region" description="Helical" evidence="1">
    <location>
        <begin position="72"/>
        <end position="93"/>
    </location>
</feature>
<dbReference type="Proteomes" id="UP001197974">
    <property type="component" value="Chromosome"/>
</dbReference>
<organism evidence="2 3">
    <name type="scientific">Bacillus carboniphilus</name>
    <dbReference type="NCBI Taxonomy" id="86663"/>
    <lineage>
        <taxon>Bacteria</taxon>
        <taxon>Bacillati</taxon>
        <taxon>Bacillota</taxon>
        <taxon>Bacilli</taxon>
        <taxon>Bacillales</taxon>
        <taxon>Bacillaceae</taxon>
        <taxon>Bacillus</taxon>
    </lineage>
</organism>
<proteinExistence type="predicted"/>
<protein>
    <submittedName>
        <fullName evidence="2">Uncharacterized protein</fullName>
    </submittedName>
</protein>
<sequence length="94" mass="10728">MGFMEVLGVSIITGLLSIFTFYFTFSKKAEDFYKETNDGFDDTGFFLITGWIFMGFHKLFKTVSKNHHTLALRILMFCGGMVFLAMSIGIWVVT</sequence>
<name>A0ABY9JXR9_9BACI</name>
<reference evidence="2 3" key="1">
    <citation type="submission" date="2023-06" db="EMBL/GenBank/DDBJ databases">
        <title>Five Gram-positive bacteria isolated from mangrove sediments in Shenzhen, Guangdong, China.</title>
        <authorList>
            <person name="Yu S."/>
            <person name="Zheng W."/>
            <person name="Huang Y."/>
        </authorList>
    </citation>
    <scope>NUCLEOTIDE SEQUENCE [LARGE SCALE GENOMIC DNA]</scope>
    <source>
        <strain evidence="2 3">SaN35-3</strain>
    </source>
</reference>
<evidence type="ECO:0000313" key="3">
    <source>
        <dbReference type="Proteomes" id="UP001197974"/>
    </source>
</evidence>